<feature type="region of interest" description="Disordered" evidence="1">
    <location>
        <begin position="116"/>
        <end position="136"/>
    </location>
</feature>
<dbReference type="Gene3D" id="3.90.1140.10">
    <property type="entry name" value="Cyclic phosphodiesterase"/>
    <property type="match status" value="1"/>
</dbReference>
<dbReference type="OrthoDB" id="2962993at2759"/>
<name>A0A9W4JTK1_9EURO</name>
<dbReference type="InterPro" id="IPR019510">
    <property type="entry name" value="AKAP7-like_phosphoesterase"/>
</dbReference>
<dbReference type="PANTHER" id="PTHR13360:SF1">
    <property type="entry name" value="ACTIVATING SIGNAL COINTEGRATOR 1 COMPLEX SUBUNIT 1"/>
    <property type="match status" value="1"/>
</dbReference>
<accession>A0A9W4JTK1</accession>
<dbReference type="Proteomes" id="UP001152592">
    <property type="component" value="Unassembled WGS sequence"/>
</dbReference>
<gene>
    <name evidence="3" type="ORF">PSALAMII_LOCUS9719</name>
</gene>
<dbReference type="AlphaFoldDB" id="A0A9W4JTK1"/>
<evidence type="ECO:0000313" key="3">
    <source>
        <dbReference type="EMBL" id="CAG8420834.1"/>
    </source>
</evidence>
<proteinExistence type="predicted"/>
<sequence length="364" mass="40320">MMTENGRPRPRANKSPPLTHFLCLPLVNSASISQLEKSVAKFKELHQSSHGSPEVNGQTSTARLGLPSTAFRPLGTLHLTLGVMSLTKERLEEASAFLQSLDLESLMHEAQKVATSSHRQSQAHSPHISQTSTSNTPFSISLESLHALPRNDSATILHASPVDPTGRLYPFCVMLRDKFIEAGFILNEGGKKDKKPLSQNPKINSTQSAHAILSPLNASSHRQVSSKNLEPYTIAITREPKPRPLLLHATLVNTIYVKGRKQNQEKQPKGKISSKRMTFDARNLVSQSLDNRSLVVATSPEPASDHSYIWARDFPINSICICEMGAKKLHPDADKRGLNERLGEQYLAVAQRRLNPPDRSRHPR</sequence>
<dbReference type="PANTHER" id="PTHR13360">
    <property type="entry name" value="ACTIVATING SIGNAL COINTEGRATOR 1 COMPLEX SUBUNIT 1"/>
    <property type="match status" value="1"/>
</dbReference>
<organism evidence="3 4">
    <name type="scientific">Penicillium salamii</name>
    <dbReference type="NCBI Taxonomy" id="1612424"/>
    <lineage>
        <taxon>Eukaryota</taxon>
        <taxon>Fungi</taxon>
        <taxon>Dikarya</taxon>
        <taxon>Ascomycota</taxon>
        <taxon>Pezizomycotina</taxon>
        <taxon>Eurotiomycetes</taxon>
        <taxon>Eurotiomycetidae</taxon>
        <taxon>Eurotiales</taxon>
        <taxon>Aspergillaceae</taxon>
        <taxon>Penicillium</taxon>
    </lineage>
</organism>
<feature type="domain" description="A-kinase anchor protein 7-like phosphoesterase" evidence="2">
    <location>
        <begin position="19"/>
        <end position="289"/>
    </location>
</feature>
<dbReference type="GO" id="GO:0006307">
    <property type="term" value="P:DNA alkylation repair"/>
    <property type="evidence" value="ECO:0007669"/>
    <property type="project" value="InterPro"/>
</dbReference>
<dbReference type="InterPro" id="IPR009210">
    <property type="entry name" value="ASCC1"/>
</dbReference>
<reference evidence="3" key="1">
    <citation type="submission" date="2021-07" db="EMBL/GenBank/DDBJ databases">
        <authorList>
            <person name="Branca A.L. A."/>
        </authorList>
    </citation>
    <scope>NUCLEOTIDE SEQUENCE</scope>
</reference>
<dbReference type="GO" id="GO:0005634">
    <property type="term" value="C:nucleus"/>
    <property type="evidence" value="ECO:0007669"/>
    <property type="project" value="TreeGrafter"/>
</dbReference>
<evidence type="ECO:0000259" key="2">
    <source>
        <dbReference type="Pfam" id="PF10469"/>
    </source>
</evidence>
<dbReference type="EMBL" id="CAJVPD010000282">
    <property type="protein sequence ID" value="CAG8420834.1"/>
    <property type="molecule type" value="Genomic_DNA"/>
</dbReference>
<evidence type="ECO:0000256" key="1">
    <source>
        <dbReference type="SAM" id="MobiDB-lite"/>
    </source>
</evidence>
<dbReference type="GO" id="GO:0006355">
    <property type="term" value="P:regulation of DNA-templated transcription"/>
    <property type="evidence" value="ECO:0007669"/>
    <property type="project" value="TreeGrafter"/>
</dbReference>
<protein>
    <recommendedName>
        <fullName evidence="2">A-kinase anchor protein 7-like phosphoesterase domain-containing protein</fullName>
    </recommendedName>
</protein>
<comment type="caution">
    <text evidence="3">The sequence shown here is derived from an EMBL/GenBank/DDBJ whole genome shotgun (WGS) entry which is preliminary data.</text>
</comment>
<dbReference type="Pfam" id="PF10469">
    <property type="entry name" value="AKAP7_NLS"/>
    <property type="match status" value="1"/>
</dbReference>
<evidence type="ECO:0000313" key="4">
    <source>
        <dbReference type="Proteomes" id="UP001152592"/>
    </source>
</evidence>